<proteinExistence type="predicted"/>
<protein>
    <submittedName>
        <fullName evidence="1">Unnamed protein product</fullName>
    </submittedName>
</protein>
<evidence type="ECO:0000313" key="1">
    <source>
        <dbReference type="EMBL" id="GME86927.1"/>
    </source>
</evidence>
<organism evidence="1 2">
    <name type="scientific">Candida boidinii</name>
    <name type="common">Yeast</name>
    <dbReference type="NCBI Taxonomy" id="5477"/>
    <lineage>
        <taxon>Eukaryota</taxon>
        <taxon>Fungi</taxon>
        <taxon>Dikarya</taxon>
        <taxon>Ascomycota</taxon>
        <taxon>Saccharomycotina</taxon>
        <taxon>Pichiomycetes</taxon>
        <taxon>Pichiales</taxon>
        <taxon>Pichiaceae</taxon>
        <taxon>Ogataea</taxon>
        <taxon>Ogataea/Candida clade</taxon>
    </lineage>
</organism>
<accession>A0ACB5TE09</accession>
<dbReference type="EMBL" id="BSXV01000019">
    <property type="protein sequence ID" value="GME86927.1"/>
    <property type="molecule type" value="Genomic_DNA"/>
</dbReference>
<sequence length="999" mass="114416">MFFNSAIYCKGDDEYFNSDITRNAYKKINKVIKLDDLDVDTLLKHEDHFFNGFSISVVGVSVVQVQKTRLKSTFMLLASPIMGGGTNEKYFKNSYSFIIRVKEEKTGSVHYVKRAYSDFAQLAKELKMALPSAELPALPSKNNSDSIINLSGGGISDDESDVSDLSDIVDDEIDAPEKTDRNFDNFEKIDFSELANFDKVDDNDTEFHDANSNFKVDSSEDKISASDIKSLENDSLRVPPNPSPSENNKHESNSINDRSSRRFSNSSDSPIKSGNISLNSLKVDTSGLSSAKFPRERLRVSLRGYLYSLCNIESVMNTREFLDFLDDDSFTELSATDRKDVLMRSKLDDLIVIQQFKFQQETIKAITDIQTAVSELKNEIYLGDEGINYIFNRLKISKTTKDLPGSIQSFIKLAQIEIASTIHELFLANDNCADNLKLLKSLHGVFPYKIVSTILRFTNPLQIVKKLIDLFTYQAPLGFSGQKSRSLLQIIFTSILNDDVKHLEKKVTDLRKSINRFPDYIRSNETRGRYYCLIQKIDEYLHSASDDTVLTIKKNCKKYNIELVLAVVLNNNDLERKIDDQIALDVLASYQKWLKFGLLSEDKTDNSGKKSKGHGKGLKHKKEMLKNKYFNELRDDSKLFTMISSYFHSCLRIRDKDSMKELWDEPELVNLIKEIISIFFQPLIVIFTKAELYVYLPILQKYFNELIALVQLYQSDRNLFLSNDFSSSGGGNVVASLMALQTKYQEHFYTFMRNLYLSDLNGKPDERIFVLLISWINKFIDFLTFVRDKRPDLKLDLNDLVDEIIRQEDLVGLAKDDPNRLNKQKLVEEIDDIINNIRVKKEAYNKIINQDLTQNGTRPSESDLLSNVRNKGLNKNWTKINDHITTTITDELAENGDSSKPGKSAAGLFGLNDDDITESNLDSVEVNETKKEDSFVAYANPEVILDQLYDDYELHKTQSDSEFFKTDQFGDYITNVEISKLSDKFNDKIYDVLKEYRDK</sequence>
<gene>
    <name evidence="1" type="ORF">Cboi01_000009100</name>
</gene>
<reference evidence="1" key="1">
    <citation type="submission" date="2023-04" db="EMBL/GenBank/DDBJ databases">
        <title>Candida boidinii NBRC 1967.</title>
        <authorList>
            <person name="Ichikawa N."/>
            <person name="Sato H."/>
            <person name="Tonouchi N."/>
        </authorList>
    </citation>
    <scope>NUCLEOTIDE SEQUENCE</scope>
    <source>
        <strain evidence="1">NBRC 1967</strain>
    </source>
</reference>
<keyword evidence="2" id="KW-1185">Reference proteome</keyword>
<comment type="caution">
    <text evidence="1">The sequence shown here is derived from an EMBL/GenBank/DDBJ whole genome shotgun (WGS) entry which is preliminary data.</text>
</comment>
<name>A0ACB5TE09_CANBO</name>
<evidence type="ECO:0000313" key="2">
    <source>
        <dbReference type="Proteomes" id="UP001165101"/>
    </source>
</evidence>
<dbReference type="Proteomes" id="UP001165101">
    <property type="component" value="Unassembled WGS sequence"/>
</dbReference>